<dbReference type="EMBL" id="CYRY02026013">
    <property type="protein sequence ID" value="VCW98578.1"/>
    <property type="molecule type" value="Genomic_DNA"/>
</dbReference>
<gene>
    <name evidence="1" type="ORF">BN2614_LOCUS3</name>
</gene>
<sequence length="67" mass="7870">GRRVGPWSHLWRNVRRLRLLYFLSIFGSSDSRGVTFLFYRVQEAWSEFIKILNTSEGIAKKTFSSSN</sequence>
<comment type="caution">
    <text evidence="1">The sequence shown here is derived from an EMBL/GenBank/DDBJ whole genome shotgun (WGS) entry which is preliminary data.</text>
</comment>
<evidence type="ECO:0000313" key="1">
    <source>
        <dbReference type="EMBL" id="VCW98578.1"/>
    </source>
</evidence>
<evidence type="ECO:0000313" key="2">
    <source>
        <dbReference type="Proteomes" id="UP000269945"/>
    </source>
</evidence>
<keyword evidence="2" id="KW-1185">Reference proteome</keyword>
<accession>A0A9X9LXI3</accession>
<dbReference type="Proteomes" id="UP000269945">
    <property type="component" value="Unassembled WGS sequence"/>
</dbReference>
<protein>
    <submittedName>
        <fullName evidence="1">Uncharacterized protein</fullName>
    </submittedName>
</protein>
<organism evidence="1 2">
    <name type="scientific">Gulo gulo</name>
    <name type="common">Wolverine</name>
    <name type="synonym">Gluton</name>
    <dbReference type="NCBI Taxonomy" id="48420"/>
    <lineage>
        <taxon>Eukaryota</taxon>
        <taxon>Metazoa</taxon>
        <taxon>Chordata</taxon>
        <taxon>Craniata</taxon>
        <taxon>Vertebrata</taxon>
        <taxon>Euteleostomi</taxon>
        <taxon>Mammalia</taxon>
        <taxon>Eutheria</taxon>
        <taxon>Laurasiatheria</taxon>
        <taxon>Carnivora</taxon>
        <taxon>Caniformia</taxon>
        <taxon>Musteloidea</taxon>
        <taxon>Mustelidae</taxon>
        <taxon>Guloninae</taxon>
        <taxon>Gulo</taxon>
    </lineage>
</organism>
<dbReference type="AlphaFoldDB" id="A0A9X9LXI3"/>
<name>A0A9X9LXI3_GULGU</name>
<reference evidence="1 2" key="1">
    <citation type="submission" date="2018-10" db="EMBL/GenBank/DDBJ databases">
        <authorList>
            <person name="Ekblom R."/>
            <person name="Jareborg N."/>
        </authorList>
    </citation>
    <scope>NUCLEOTIDE SEQUENCE [LARGE SCALE GENOMIC DNA]</scope>
    <source>
        <tissue evidence="1">Muscle</tissue>
    </source>
</reference>
<feature type="non-terminal residue" evidence="1">
    <location>
        <position position="1"/>
    </location>
</feature>
<proteinExistence type="predicted"/>